<protein>
    <recommendedName>
        <fullName evidence="1">Lactate racemase C-terminal domain-containing protein</fullName>
    </recommendedName>
</protein>
<sequence>QWEVEKLIKVLKKVKVKLYATGLADKEIMRCHAQPIHSVEEGIEEGIREYGSHASIAIMPDGPYVLAKLKERKS</sequence>
<comment type="caution">
    <text evidence="2">The sequence shown here is derived from an EMBL/GenBank/DDBJ whole genome shotgun (WGS) entry which is preliminary data.</text>
</comment>
<evidence type="ECO:0000259" key="1">
    <source>
        <dbReference type="Pfam" id="PF21113"/>
    </source>
</evidence>
<dbReference type="Pfam" id="PF21113">
    <property type="entry name" value="LarA_C"/>
    <property type="match status" value="1"/>
</dbReference>
<dbReference type="EMBL" id="BARV01013921">
    <property type="protein sequence ID" value="GAI27545.1"/>
    <property type="molecule type" value="Genomic_DNA"/>
</dbReference>
<evidence type="ECO:0000313" key="2">
    <source>
        <dbReference type="EMBL" id="GAI27545.1"/>
    </source>
</evidence>
<gene>
    <name evidence="2" type="ORF">S06H3_24759</name>
</gene>
<feature type="non-terminal residue" evidence="2">
    <location>
        <position position="1"/>
    </location>
</feature>
<name>X1NL83_9ZZZZ</name>
<dbReference type="Gene3D" id="3.90.226.30">
    <property type="match status" value="1"/>
</dbReference>
<accession>X1NL83</accession>
<proteinExistence type="predicted"/>
<reference evidence="2" key="1">
    <citation type="journal article" date="2014" name="Front. Microbiol.">
        <title>High frequency of phylogenetically diverse reductive dehalogenase-homologous genes in deep subseafloor sedimentary metagenomes.</title>
        <authorList>
            <person name="Kawai M."/>
            <person name="Futagami T."/>
            <person name="Toyoda A."/>
            <person name="Takaki Y."/>
            <person name="Nishi S."/>
            <person name="Hori S."/>
            <person name="Arai W."/>
            <person name="Tsubouchi T."/>
            <person name="Morono Y."/>
            <person name="Uchiyama I."/>
            <person name="Ito T."/>
            <person name="Fujiyama A."/>
            <person name="Inagaki F."/>
            <person name="Takami H."/>
        </authorList>
    </citation>
    <scope>NUCLEOTIDE SEQUENCE</scope>
    <source>
        <strain evidence="2">Expedition CK06-06</strain>
    </source>
</reference>
<dbReference type="AlphaFoldDB" id="X1NL83"/>
<feature type="domain" description="Lactate racemase C-terminal" evidence="1">
    <location>
        <begin position="1"/>
        <end position="65"/>
    </location>
</feature>
<dbReference type="InterPro" id="IPR048520">
    <property type="entry name" value="LarA_C"/>
</dbReference>
<dbReference type="InterPro" id="IPR043166">
    <property type="entry name" value="LarA-like_C"/>
</dbReference>
<organism evidence="2">
    <name type="scientific">marine sediment metagenome</name>
    <dbReference type="NCBI Taxonomy" id="412755"/>
    <lineage>
        <taxon>unclassified sequences</taxon>
        <taxon>metagenomes</taxon>
        <taxon>ecological metagenomes</taxon>
    </lineage>
</organism>